<evidence type="ECO:0000256" key="4">
    <source>
        <dbReference type="ARBA" id="ARBA00022475"/>
    </source>
</evidence>
<dbReference type="KEGG" id="act:ACLA_096890"/>
<dbReference type="SFLD" id="SFLDS00003">
    <property type="entry name" value="Haloacid_Dehalogenase"/>
    <property type="match status" value="1"/>
</dbReference>
<dbReference type="OrthoDB" id="3352408at2759"/>
<evidence type="ECO:0000259" key="23">
    <source>
        <dbReference type="SMART" id="SM00831"/>
    </source>
</evidence>
<accession>A1CMG8</accession>
<dbReference type="CDD" id="cd02086">
    <property type="entry name" value="P-type_ATPase_Na_ENA"/>
    <property type="match status" value="1"/>
</dbReference>
<name>A1CMG8_ASPCL</name>
<feature type="transmembrane region" description="Helical" evidence="22">
    <location>
        <begin position="782"/>
        <end position="799"/>
    </location>
</feature>
<dbReference type="SUPFAM" id="SSF81660">
    <property type="entry name" value="Metal cation-transporting ATPase, ATP-binding domain N"/>
    <property type="match status" value="1"/>
</dbReference>
<evidence type="ECO:0000313" key="25">
    <source>
        <dbReference type="Proteomes" id="UP000006701"/>
    </source>
</evidence>
<dbReference type="InterPro" id="IPR059000">
    <property type="entry name" value="ATPase_P-type_domA"/>
</dbReference>
<keyword evidence="6 22" id="KW-0812">Transmembrane</keyword>
<feature type="transmembrane region" description="Helical" evidence="22">
    <location>
        <begin position="990"/>
        <end position="1009"/>
    </location>
</feature>
<dbReference type="VEuPathDB" id="FungiDB:ACLA_096890"/>
<evidence type="ECO:0000256" key="22">
    <source>
        <dbReference type="SAM" id="Phobius"/>
    </source>
</evidence>
<evidence type="ECO:0000256" key="5">
    <source>
        <dbReference type="ARBA" id="ARBA00022538"/>
    </source>
</evidence>
<dbReference type="RefSeq" id="XP_001270181.1">
    <property type="nucleotide sequence ID" value="XM_001270180.1"/>
</dbReference>
<dbReference type="SFLD" id="SFLDF00027">
    <property type="entry name" value="p-type_atpase"/>
    <property type="match status" value="1"/>
</dbReference>
<comment type="catalytic activity">
    <reaction evidence="20">
        <text>K(+)(in) + ATP + H2O = K(+)(out) + ADP + phosphate + H(+)</text>
        <dbReference type="Rhea" id="RHEA:75815"/>
        <dbReference type="ChEBI" id="CHEBI:15377"/>
        <dbReference type="ChEBI" id="CHEBI:15378"/>
        <dbReference type="ChEBI" id="CHEBI:29103"/>
        <dbReference type="ChEBI" id="CHEBI:30616"/>
        <dbReference type="ChEBI" id="CHEBI:43474"/>
        <dbReference type="ChEBI" id="CHEBI:456216"/>
    </reaction>
</comment>
<dbReference type="FunFam" id="3.40.1110.10:FF:000039">
    <property type="entry name" value="Sodium P-type ATPase"/>
    <property type="match status" value="1"/>
</dbReference>
<keyword evidence="11" id="KW-0630">Potassium</keyword>
<dbReference type="Pfam" id="PF00122">
    <property type="entry name" value="E1-E2_ATPase"/>
    <property type="match status" value="1"/>
</dbReference>
<evidence type="ECO:0000256" key="13">
    <source>
        <dbReference type="ARBA" id="ARBA00022989"/>
    </source>
</evidence>
<dbReference type="GO" id="GO:0008554">
    <property type="term" value="F:P-type sodium transporter activity"/>
    <property type="evidence" value="ECO:0007669"/>
    <property type="project" value="UniProtKB-EC"/>
</dbReference>
<dbReference type="GeneID" id="4702410"/>
<feature type="transmembrane region" description="Helical" evidence="22">
    <location>
        <begin position="293"/>
        <end position="314"/>
    </location>
</feature>
<evidence type="ECO:0000256" key="2">
    <source>
        <dbReference type="ARBA" id="ARBA00004651"/>
    </source>
</evidence>
<feature type="transmembrane region" description="Helical" evidence="22">
    <location>
        <begin position="957"/>
        <end position="978"/>
    </location>
</feature>
<dbReference type="InterPro" id="IPR023299">
    <property type="entry name" value="ATPase_P-typ_cyto_dom_N"/>
</dbReference>
<dbReference type="GO" id="GO:0046872">
    <property type="term" value="F:metal ion binding"/>
    <property type="evidence" value="ECO:0007669"/>
    <property type="project" value="UniProtKB-KW"/>
</dbReference>
<evidence type="ECO:0000256" key="21">
    <source>
        <dbReference type="ARBA" id="ARBA00049499"/>
    </source>
</evidence>
<dbReference type="FunFam" id="1.20.1110.10:FF:000015">
    <property type="entry name" value="Sodium ion P-type ATPase"/>
    <property type="match status" value="1"/>
</dbReference>
<organism evidence="24 25">
    <name type="scientific">Aspergillus clavatus (strain ATCC 1007 / CBS 513.65 / DSM 816 / NCTC 3887 / NRRL 1 / QM 1276 / 107)</name>
    <dbReference type="NCBI Taxonomy" id="344612"/>
    <lineage>
        <taxon>Eukaryota</taxon>
        <taxon>Fungi</taxon>
        <taxon>Dikarya</taxon>
        <taxon>Ascomycota</taxon>
        <taxon>Pezizomycotina</taxon>
        <taxon>Eurotiomycetes</taxon>
        <taxon>Eurotiomycetidae</taxon>
        <taxon>Eurotiales</taxon>
        <taxon>Aspergillaceae</taxon>
        <taxon>Aspergillus</taxon>
        <taxon>Aspergillus subgen. Fumigati</taxon>
    </lineage>
</organism>
<feature type="transmembrane region" description="Helical" evidence="22">
    <location>
        <begin position="320"/>
        <end position="346"/>
    </location>
</feature>
<evidence type="ECO:0000256" key="9">
    <source>
        <dbReference type="ARBA" id="ARBA00022840"/>
    </source>
</evidence>
<dbReference type="InterPro" id="IPR004014">
    <property type="entry name" value="ATPase_P-typ_cation-transptr_N"/>
</dbReference>
<evidence type="ECO:0000256" key="20">
    <source>
        <dbReference type="ARBA" id="ARBA00048599"/>
    </source>
</evidence>
<keyword evidence="14" id="KW-0915">Sodium</keyword>
<feature type="transmembrane region" description="Helical" evidence="22">
    <location>
        <begin position="819"/>
        <end position="839"/>
    </location>
</feature>
<evidence type="ECO:0000256" key="15">
    <source>
        <dbReference type="ARBA" id="ARBA00023065"/>
    </source>
</evidence>
<dbReference type="eggNOG" id="KOG0202">
    <property type="taxonomic scope" value="Eukaryota"/>
</dbReference>
<dbReference type="PROSITE" id="PS00154">
    <property type="entry name" value="ATPASE_E1_E2"/>
    <property type="match status" value="1"/>
</dbReference>
<keyword evidence="12" id="KW-1278">Translocase</keyword>
<dbReference type="InterPro" id="IPR023214">
    <property type="entry name" value="HAD_sf"/>
</dbReference>
<dbReference type="SUPFAM" id="SSF81665">
    <property type="entry name" value="Calcium ATPase, transmembrane domain M"/>
    <property type="match status" value="1"/>
</dbReference>
<evidence type="ECO:0000256" key="1">
    <source>
        <dbReference type="ARBA" id="ARBA00001946"/>
    </source>
</evidence>
<dbReference type="FunFam" id="3.40.50.1000:FF:000001">
    <property type="entry name" value="Phospholipid-transporting ATPase IC"/>
    <property type="match status" value="1"/>
</dbReference>
<evidence type="ECO:0000256" key="10">
    <source>
        <dbReference type="ARBA" id="ARBA00022842"/>
    </source>
</evidence>
<dbReference type="FunFam" id="1.20.1110.10:FF:000020">
    <property type="entry name" value="Sodium ion P-type ATPase"/>
    <property type="match status" value="1"/>
</dbReference>
<feature type="transmembrane region" description="Helical" evidence="22">
    <location>
        <begin position="95"/>
        <end position="114"/>
    </location>
</feature>
<comment type="catalytic activity">
    <reaction evidence="21">
        <text>Na(+)(in) + ATP + H2O = Na(+)(out) + ADP + phosphate + H(+)</text>
        <dbReference type="Rhea" id="RHEA:14633"/>
        <dbReference type="ChEBI" id="CHEBI:15377"/>
        <dbReference type="ChEBI" id="CHEBI:15378"/>
        <dbReference type="ChEBI" id="CHEBI:29101"/>
        <dbReference type="ChEBI" id="CHEBI:30616"/>
        <dbReference type="ChEBI" id="CHEBI:43474"/>
        <dbReference type="ChEBI" id="CHEBI:456216"/>
        <dbReference type="EC" id="7.2.2.3"/>
    </reaction>
    <physiologicalReaction direction="left-to-right" evidence="21">
        <dbReference type="Rhea" id="RHEA:14634"/>
    </physiologicalReaction>
</comment>
<keyword evidence="7" id="KW-0479">Metal-binding</keyword>
<evidence type="ECO:0000256" key="12">
    <source>
        <dbReference type="ARBA" id="ARBA00022967"/>
    </source>
</evidence>
<protein>
    <recommendedName>
        <fullName evidence="19">P-type Na(+) transporter</fullName>
        <ecNumber evidence="19">7.2.2.3</ecNumber>
    </recommendedName>
</protein>
<evidence type="ECO:0000256" key="6">
    <source>
        <dbReference type="ARBA" id="ARBA00022692"/>
    </source>
</evidence>
<dbReference type="InterPro" id="IPR044492">
    <property type="entry name" value="P_typ_ATPase_HD_dom"/>
</dbReference>
<dbReference type="NCBIfam" id="TIGR01523">
    <property type="entry name" value="ATPase-IID_K-Na"/>
    <property type="match status" value="1"/>
</dbReference>
<dbReference type="InterPro" id="IPR023298">
    <property type="entry name" value="ATPase_P-typ_TM_dom_sf"/>
</dbReference>
<dbReference type="SUPFAM" id="SSF81653">
    <property type="entry name" value="Calcium ATPase, transduction domain A"/>
    <property type="match status" value="1"/>
</dbReference>
<dbReference type="Gene3D" id="1.20.1110.10">
    <property type="entry name" value="Calcium-transporting ATPase, transmembrane domain"/>
    <property type="match status" value="2"/>
</dbReference>
<keyword evidence="9" id="KW-0067">ATP-binding</keyword>
<dbReference type="Pfam" id="PF00690">
    <property type="entry name" value="Cation_ATPase_N"/>
    <property type="match status" value="1"/>
</dbReference>
<dbReference type="Gene3D" id="3.40.1110.10">
    <property type="entry name" value="Calcium-transporting ATPase, cytoplasmic domain N"/>
    <property type="match status" value="1"/>
</dbReference>
<dbReference type="InterPro" id="IPR006414">
    <property type="entry name" value="P-type_ATPase_IID"/>
</dbReference>
<gene>
    <name evidence="24" type="ORF">ACLA_096890</name>
</gene>
<dbReference type="PANTHER" id="PTHR42861">
    <property type="entry name" value="CALCIUM-TRANSPORTING ATPASE"/>
    <property type="match status" value="1"/>
</dbReference>
<comment type="cofactor">
    <cofactor evidence="1">
        <name>Mg(2+)</name>
        <dbReference type="ChEBI" id="CHEBI:18420"/>
    </cofactor>
</comment>
<dbReference type="NCBIfam" id="TIGR01494">
    <property type="entry name" value="ATPase_P-type"/>
    <property type="match status" value="2"/>
</dbReference>
<evidence type="ECO:0000256" key="3">
    <source>
        <dbReference type="ARBA" id="ARBA00022448"/>
    </source>
</evidence>
<dbReference type="Pfam" id="PF13246">
    <property type="entry name" value="Cation_ATPase"/>
    <property type="match status" value="1"/>
</dbReference>
<evidence type="ECO:0000256" key="19">
    <source>
        <dbReference type="ARBA" id="ARBA00035029"/>
    </source>
</evidence>
<dbReference type="Gene3D" id="3.40.50.1000">
    <property type="entry name" value="HAD superfamily/HAD-like"/>
    <property type="match status" value="1"/>
</dbReference>
<evidence type="ECO:0000256" key="18">
    <source>
        <dbReference type="ARBA" id="ARBA00035017"/>
    </source>
</evidence>
<evidence type="ECO:0000256" key="8">
    <source>
        <dbReference type="ARBA" id="ARBA00022741"/>
    </source>
</evidence>
<dbReference type="STRING" id="344612.A1CMG8"/>
<keyword evidence="8" id="KW-0547">Nucleotide-binding</keyword>
<dbReference type="GO" id="GO:0006813">
    <property type="term" value="P:potassium ion transport"/>
    <property type="evidence" value="ECO:0007669"/>
    <property type="project" value="UniProtKB-KW"/>
</dbReference>
<keyword evidence="15" id="KW-0406">Ion transport</keyword>
<evidence type="ECO:0000256" key="17">
    <source>
        <dbReference type="ARBA" id="ARBA00023201"/>
    </source>
</evidence>
<dbReference type="InterPro" id="IPR006068">
    <property type="entry name" value="ATPase_P-typ_cation-transptr_C"/>
</dbReference>
<comment type="subcellular location">
    <subcellularLocation>
        <location evidence="2">Cell membrane</location>
        <topology evidence="2">Multi-pass membrane protein</topology>
    </subcellularLocation>
</comment>
<feature type="transmembrane region" description="Helical" evidence="22">
    <location>
        <begin position="71"/>
        <end position="89"/>
    </location>
</feature>
<comment type="similarity">
    <text evidence="18">Belongs to the cation transport ATPase (P-type) (TC 3.A.3) family. Type IID subfamily.</text>
</comment>
<evidence type="ECO:0000256" key="11">
    <source>
        <dbReference type="ARBA" id="ARBA00022958"/>
    </source>
</evidence>
<dbReference type="HOGENOM" id="CLU_002360_3_3_1"/>
<dbReference type="EC" id="7.2.2.3" evidence="19"/>
<feature type="domain" description="Cation-transporting P-type ATPase N-terminal" evidence="23">
    <location>
        <begin position="17"/>
        <end position="91"/>
    </location>
</feature>
<dbReference type="InterPro" id="IPR001757">
    <property type="entry name" value="P_typ_ATPase"/>
</dbReference>
<feature type="transmembrane region" description="Helical" evidence="22">
    <location>
        <begin position="859"/>
        <end position="886"/>
    </location>
</feature>
<dbReference type="AlphaFoldDB" id="A1CMG8"/>
<dbReference type="OMA" id="ASRFNWG"/>
<dbReference type="Pfam" id="PF00689">
    <property type="entry name" value="Cation_ATPase_C"/>
    <property type="match status" value="1"/>
</dbReference>
<dbReference type="GO" id="GO:0016887">
    <property type="term" value="F:ATP hydrolysis activity"/>
    <property type="evidence" value="ECO:0007669"/>
    <property type="project" value="InterPro"/>
</dbReference>
<dbReference type="SUPFAM" id="SSF56784">
    <property type="entry name" value="HAD-like"/>
    <property type="match status" value="1"/>
</dbReference>
<dbReference type="FunFam" id="2.70.150.10:FF:000016">
    <property type="entry name" value="Calcium-transporting P-type ATPase putative"/>
    <property type="match status" value="1"/>
</dbReference>
<dbReference type="SMART" id="SM00831">
    <property type="entry name" value="Cation_ATPase_N"/>
    <property type="match status" value="1"/>
</dbReference>
<sequence>MGSEKKAVDASQPLSLPAHSLLYEDVLRELSVDSDEGLTTAEAKKRLEQYGPNELEGGESVSMVKIVIRQIANAMMLVLIIAMAVSFGIKSWIEGGVIGAVIGLNIVVGVYQDYAAEKTMDSLRSLSSPTGTVTRDGKTNVIPANEIVPGDMVELKVGDTVPADLRLVDAMNFETDEALLTGESLPVQKEIDEIFDPDTGPGDRLNIAYSSSTVTRGRARGVVVGTGMRTEIGAIAAALRAGDSKKRPVKRGPGGETKKRWYVQAWTLTCTDAVGRFLGINVGTPLQRKLSKLALALFFIAVIFAIIVMGANDFRDDTEVIIYAVATGLAMIPACLVVVLTITMAVGTKQMVQRHVIVRKLDSLEALGAVTNICSDKTGTLTQGRMVAKRAWVPSIGTFSVGSSNDPLNPEEGDVSLLPDAPVKIDADARGEPSNPEDLLNANPILEPYLNVAAIANLAHVHKSSEGWQARGEPTDIAIQVFASRFNWGRERWTKGEKPIWRQKAEYPFDSTVKKMSVIFKNSAEGREMIFTKGAVERVLDSCTSLIWTAGSKPVPLTEEIKDEILQNMEALAKEGLRVLCLACRENTTPVKDEEVPPREEVEKDLTFCGLVGLYDPPRPETAGAIEECYRAGISVHMVTGDHPGTARAIAAQVGIIPANMDNIPKDVADAMVMTASQFDKLTDEEIDDLPTLPAVIARCAPNTKVRMIDALHRRGRYAAMTGDGVNDSPSLKRADVGIAMGQSGSDVAKDASELVLTDDNFASIINGIEEGRRIFDNIQKFVLHLLAENVGLALTLLIGLCFKDDNGQSVFPIAPVEILWIIMITSGLPDMGLGMEIAAPDIMNRPPQSKQGIFTWEVIVDTLVYGVWMAALCLASFSLVLFGWGDGNLASGCNSHYSKECDGVFRARATTFVCMTWFALFLAWEMIDMRRSFFRMQPDSKRYFTQWMFDVWRNKFLFSGIMVGFVTIFPILYIPVINDIVFKHVGISWEWGVVFVEAVLFFLGVEAWKWCKRIYFRRQAHRQKDDVGEKNLRDFSRYTTMSRSETQATGDMKVEQSMV</sequence>
<feature type="transmembrane region" description="Helical" evidence="22">
    <location>
        <begin position="906"/>
        <end position="928"/>
    </location>
</feature>
<keyword evidence="16 22" id="KW-0472">Membrane</keyword>
<dbReference type="Gene3D" id="2.70.150.10">
    <property type="entry name" value="Calcium-transporting ATPase, cytoplasmic transduction domain A"/>
    <property type="match status" value="1"/>
</dbReference>
<evidence type="ECO:0000313" key="24">
    <source>
        <dbReference type="EMBL" id="EAW08755.1"/>
    </source>
</evidence>
<dbReference type="GO" id="GO:0005524">
    <property type="term" value="F:ATP binding"/>
    <property type="evidence" value="ECO:0007669"/>
    <property type="project" value="UniProtKB-KW"/>
</dbReference>
<dbReference type="InterPro" id="IPR008250">
    <property type="entry name" value="ATPase_P-typ_transduc_dom_A_sf"/>
</dbReference>
<dbReference type="FunFam" id="3.40.50.1000:FF:000047">
    <property type="entry name" value="Sodium P-type ATPase"/>
    <property type="match status" value="1"/>
</dbReference>
<dbReference type="SFLD" id="SFLDG00002">
    <property type="entry name" value="C1.7:_P-type_atpase_like"/>
    <property type="match status" value="1"/>
</dbReference>
<proteinExistence type="inferred from homology"/>
<dbReference type="GO" id="GO:0005886">
    <property type="term" value="C:plasma membrane"/>
    <property type="evidence" value="ECO:0007669"/>
    <property type="project" value="UniProtKB-SubCell"/>
</dbReference>
<keyword evidence="25" id="KW-1185">Reference proteome</keyword>
<dbReference type="PRINTS" id="PR00119">
    <property type="entry name" value="CATATPASE"/>
</dbReference>
<evidence type="ECO:0000256" key="7">
    <source>
        <dbReference type="ARBA" id="ARBA00022723"/>
    </source>
</evidence>
<keyword evidence="4" id="KW-1003">Cell membrane</keyword>
<keyword evidence="17" id="KW-0739">Sodium transport</keyword>
<evidence type="ECO:0000256" key="16">
    <source>
        <dbReference type="ARBA" id="ARBA00023136"/>
    </source>
</evidence>
<keyword evidence="10" id="KW-0460">Magnesium</keyword>
<dbReference type="InterPro" id="IPR018303">
    <property type="entry name" value="ATPase_P-typ_P_site"/>
</dbReference>
<keyword evidence="5" id="KW-0633">Potassium transport</keyword>
<evidence type="ECO:0000256" key="14">
    <source>
        <dbReference type="ARBA" id="ARBA00023053"/>
    </source>
</evidence>
<dbReference type="Proteomes" id="UP000006701">
    <property type="component" value="Unassembled WGS sequence"/>
</dbReference>
<keyword evidence="13 22" id="KW-1133">Transmembrane helix</keyword>
<dbReference type="EMBL" id="DS027058">
    <property type="protein sequence ID" value="EAW08755.1"/>
    <property type="molecule type" value="Genomic_DNA"/>
</dbReference>
<reference evidence="24 25" key="1">
    <citation type="journal article" date="2008" name="PLoS Genet.">
        <title>Genomic islands in the pathogenic filamentous fungus Aspergillus fumigatus.</title>
        <authorList>
            <person name="Fedorova N.D."/>
            <person name="Khaldi N."/>
            <person name="Joardar V.S."/>
            <person name="Maiti R."/>
            <person name="Amedeo P."/>
            <person name="Anderson M.J."/>
            <person name="Crabtree J."/>
            <person name="Silva J.C."/>
            <person name="Badger J.H."/>
            <person name="Albarraq A."/>
            <person name="Angiuoli S."/>
            <person name="Bussey H."/>
            <person name="Bowyer P."/>
            <person name="Cotty P.J."/>
            <person name="Dyer P.S."/>
            <person name="Egan A."/>
            <person name="Galens K."/>
            <person name="Fraser-Liggett C.M."/>
            <person name="Haas B.J."/>
            <person name="Inman J.M."/>
            <person name="Kent R."/>
            <person name="Lemieux S."/>
            <person name="Malavazi I."/>
            <person name="Orvis J."/>
            <person name="Roemer T."/>
            <person name="Ronning C.M."/>
            <person name="Sundaram J.P."/>
            <person name="Sutton G."/>
            <person name="Turner G."/>
            <person name="Venter J.C."/>
            <person name="White O.R."/>
            <person name="Whitty B.R."/>
            <person name="Youngman P."/>
            <person name="Wolfe K.H."/>
            <person name="Goldman G.H."/>
            <person name="Wortman J.R."/>
            <person name="Jiang B."/>
            <person name="Denning D.W."/>
            <person name="Nierman W.C."/>
        </authorList>
    </citation>
    <scope>NUCLEOTIDE SEQUENCE [LARGE SCALE GENOMIC DNA]</scope>
    <source>
        <strain evidence="25">ATCC 1007 / CBS 513.65 / DSM 816 / NCTC 3887 / NRRL 1</strain>
    </source>
</reference>
<keyword evidence="3" id="KW-0813">Transport</keyword>
<dbReference type="InterPro" id="IPR036412">
    <property type="entry name" value="HAD-like_sf"/>
</dbReference>